<evidence type="ECO:0000313" key="2">
    <source>
        <dbReference type="EMBL" id="GHF87364.1"/>
    </source>
</evidence>
<dbReference type="Proteomes" id="UP000623842">
    <property type="component" value="Unassembled WGS sequence"/>
</dbReference>
<keyword evidence="1" id="KW-0472">Membrane</keyword>
<reference evidence="2" key="1">
    <citation type="journal article" date="2014" name="Int. J. Syst. Evol. Microbiol.">
        <title>Complete genome sequence of Corynebacterium casei LMG S-19264T (=DSM 44701T), isolated from a smear-ripened cheese.</title>
        <authorList>
            <consortium name="US DOE Joint Genome Institute (JGI-PGF)"/>
            <person name="Walter F."/>
            <person name="Albersmeier A."/>
            <person name="Kalinowski J."/>
            <person name="Ruckert C."/>
        </authorList>
    </citation>
    <scope>NUCLEOTIDE SEQUENCE</scope>
    <source>
        <strain evidence="2">KCTC 42731</strain>
    </source>
</reference>
<dbReference type="AlphaFoldDB" id="A0A919BGD1"/>
<keyword evidence="1" id="KW-1133">Transmembrane helix</keyword>
<dbReference type="SUPFAM" id="SSF55729">
    <property type="entry name" value="Acyl-CoA N-acyltransferases (Nat)"/>
    <property type="match status" value="1"/>
</dbReference>
<feature type="transmembrane region" description="Helical" evidence="1">
    <location>
        <begin position="162"/>
        <end position="184"/>
    </location>
</feature>
<dbReference type="Gene3D" id="3.40.630.30">
    <property type="match status" value="1"/>
</dbReference>
<proteinExistence type="predicted"/>
<gene>
    <name evidence="2" type="ORF">GCM10017161_13630</name>
</gene>
<evidence type="ECO:0008006" key="4">
    <source>
        <dbReference type="Google" id="ProtNLM"/>
    </source>
</evidence>
<evidence type="ECO:0000256" key="1">
    <source>
        <dbReference type="SAM" id="Phobius"/>
    </source>
</evidence>
<organism evidence="2 3">
    <name type="scientific">Thalassotalea marina</name>
    <dbReference type="NCBI Taxonomy" id="1673741"/>
    <lineage>
        <taxon>Bacteria</taxon>
        <taxon>Pseudomonadati</taxon>
        <taxon>Pseudomonadota</taxon>
        <taxon>Gammaproteobacteria</taxon>
        <taxon>Alteromonadales</taxon>
        <taxon>Colwelliaceae</taxon>
        <taxon>Thalassotalea</taxon>
    </lineage>
</organism>
<protein>
    <recommendedName>
        <fullName evidence="4">PEP-CTERM/exosortase system-associated acyltransferase</fullName>
    </recommendedName>
</protein>
<dbReference type="InterPro" id="IPR022484">
    <property type="entry name" value="PEP-CTERM/exosrtase_acylTfrase"/>
</dbReference>
<dbReference type="Pfam" id="PF13444">
    <property type="entry name" value="Acetyltransf_5"/>
    <property type="match status" value="1"/>
</dbReference>
<keyword evidence="3" id="KW-1185">Reference proteome</keyword>
<keyword evidence="1" id="KW-0812">Transmembrane</keyword>
<accession>A0A919BGD1</accession>
<dbReference type="NCBIfam" id="TIGR03694">
    <property type="entry name" value="exosort_acyl"/>
    <property type="match status" value="1"/>
</dbReference>
<dbReference type="EMBL" id="BNCK01000003">
    <property type="protein sequence ID" value="GHF87364.1"/>
    <property type="molecule type" value="Genomic_DNA"/>
</dbReference>
<sequence length="266" mass="31381">MSGYSIAKNFDQYFRIKFASTKELQQEAYKIRYSVYADELGWEPSNDDKIETDECDDYAYHCLLEHRRTGTYAGCIRLIIPPGENPQYLLPFEQHCMDSLKREVLDTNTLPRGGFGEISRLAVLSSFRRREQEKNKPYILANVNPDTMYSEEERRNFPNIAIGLYLGGLALAAMCNHVGIMVMMETRLNRRLQRFGLPFDQIGEETDYHGRRAMFYLRKENFYRELNEQMRELYDIIEKELLTQISLHDYSADNTFKIPEIYRNPK</sequence>
<comment type="caution">
    <text evidence="2">The sequence shown here is derived from an EMBL/GenBank/DDBJ whole genome shotgun (WGS) entry which is preliminary data.</text>
</comment>
<evidence type="ECO:0000313" key="3">
    <source>
        <dbReference type="Proteomes" id="UP000623842"/>
    </source>
</evidence>
<dbReference type="InterPro" id="IPR016181">
    <property type="entry name" value="Acyl_CoA_acyltransferase"/>
</dbReference>
<name>A0A919BGD1_9GAMM</name>
<reference evidence="2" key="2">
    <citation type="submission" date="2020-09" db="EMBL/GenBank/DDBJ databases">
        <authorList>
            <person name="Sun Q."/>
            <person name="Kim S."/>
        </authorList>
    </citation>
    <scope>NUCLEOTIDE SEQUENCE</scope>
    <source>
        <strain evidence="2">KCTC 42731</strain>
    </source>
</reference>
<dbReference type="RefSeq" id="WP_189768563.1">
    <property type="nucleotide sequence ID" value="NZ_BNCK01000003.1"/>
</dbReference>